<proteinExistence type="predicted"/>
<dbReference type="EMBL" id="JABAHT010000106">
    <property type="protein sequence ID" value="KAF4664915.1"/>
    <property type="molecule type" value="Genomic_DNA"/>
</dbReference>
<dbReference type="GO" id="GO:0010468">
    <property type="term" value="P:regulation of gene expression"/>
    <property type="evidence" value="ECO:0007669"/>
    <property type="project" value="TreeGrafter"/>
</dbReference>
<name>A0A7J6M095_PEROL</name>
<evidence type="ECO:0000313" key="6">
    <source>
        <dbReference type="EMBL" id="KAF4697140.1"/>
    </source>
</evidence>
<reference evidence="7 8" key="1">
    <citation type="submission" date="2020-04" db="EMBL/GenBank/DDBJ databases">
        <title>Perkinsus olseni comparative genomics.</title>
        <authorList>
            <person name="Bogema D.R."/>
        </authorList>
    </citation>
    <scope>NUCLEOTIDE SEQUENCE [LARGE SCALE GENOMIC DNA]</scope>
    <source>
        <strain evidence="6">00978-12</strain>
        <strain evidence="4">ATCC PRA-179</strain>
        <strain evidence="5">ATCC PRA-31</strain>
    </source>
</reference>
<gene>
    <name evidence="5" type="ORF">FOL46_000923</name>
    <name evidence="6" type="ORF">FOZ60_011811</name>
    <name evidence="4" type="ORF">FOZ61_000376</name>
</gene>
<keyword evidence="2 3" id="KW-0040">ANK repeat</keyword>
<evidence type="ECO:0000313" key="5">
    <source>
        <dbReference type="EMBL" id="KAF4670302.1"/>
    </source>
</evidence>
<evidence type="ECO:0000313" key="4">
    <source>
        <dbReference type="EMBL" id="KAF4664915.1"/>
    </source>
</evidence>
<dbReference type="AlphaFoldDB" id="A0A7J6M095"/>
<dbReference type="OrthoDB" id="408691at2759"/>
<feature type="repeat" description="ANK" evidence="3">
    <location>
        <begin position="111"/>
        <end position="136"/>
    </location>
</feature>
<feature type="repeat" description="ANK" evidence="3">
    <location>
        <begin position="152"/>
        <end position="184"/>
    </location>
</feature>
<dbReference type="Proteomes" id="UP000572268">
    <property type="component" value="Unassembled WGS sequence"/>
</dbReference>
<dbReference type="PRINTS" id="PR01415">
    <property type="entry name" value="ANKYRIN"/>
</dbReference>
<evidence type="ECO:0000313" key="8">
    <source>
        <dbReference type="Proteomes" id="UP000570595"/>
    </source>
</evidence>
<evidence type="ECO:0000256" key="3">
    <source>
        <dbReference type="PROSITE-ProRule" id="PRU00023"/>
    </source>
</evidence>
<evidence type="ECO:0000313" key="7">
    <source>
        <dbReference type="Proteomes" id="UP000541610"/>
    </source>
</evidence>
<accession>A0A7J6M095</accession>
<keyword evidence="1" id="KW-0677">Repeat</keyword>
<dbReference type="PANTHER" id="PTHR24124:SF14">
    <property type="entry name" value="CHROMOSOME UNDETERMINED SCAFFOLD_25, WHOLE GENOME SHOTGUN SEQUENCE"/>
    <property type="match status" value="1"/>
</dbReference>
<dbReference type="Proteomes" id="UP000541610">
    <property type="component" value="Unassembled WGS sequence"/>
</dbReference>
<dbReference type="PROSITE" id="PS50088">
    <property type="entry name" value="ANK_REPEAT"/>
    <property type="match status" value="4"/>
</dbReference>
<sequence length="302" mass="32187">MAVGTLPARSVSAVSDVFKAKRSLSRTEFTKSVTSDARDLNAALLQAVESGKLKTVTSLLHPKKDSAQAANANATNEDGWSALHMAAGQGAVKIVKCLLQYGADPNIANMVGMRPLHVACRDDQLEVAKCLVDRGAVVECGASVNYCGGSKGGWTPLHFAAFNGHVAIAKFLLENGADPNAQSTDGETPMHLAVCHCNTKKATKYRLDTIRLLLASGADPSLKCTRPTAYDLTSPEKRLPVGTTMLHAAGRRGQKDVFKLVAEELGPQPSDTEPAIIERKISRVGHLFSISDGEGNKPTYFF</sequence>
<dbReference type="PANTHER" id="PTHR24124">
    <property type="entry name" value="ANKYRIN REPEAT FAMILY A"/>
    <property type="match status" value="1"/>
</dbReference>
<comment type="caution">
    <text evidence="4">The sequence shown here is derived from an EMBL/GenBank/DDBJ whole genome shotgun (WGS) entry which is preliminary data.</text>
</comment>
<evidence type="ECO:0000256" key="1">
    <source>
        <dbReference type="ARBA" id="ARBA00022737"/>
    </source>
</evidence>
<organism evidence="4 8">
    <name type="scientific">Perkinsus olseni</name>
    <name type="common">Perkinsus atlanticus</name>
    <dbReference type="NCBI Taxonomy" id="32597"/>
    <lineage>
        <taxon>Eukaryota</taxon>
        <taxon>Sar</taxon>
        <taxon>Alveolata</taxon>
        <taxon>Perkinsozoa</taxon>
        <taxon>Perkinsea</taxon>
        <taxon>Perkinsida</taxon>
        <taxon>Perkinsidae</taxon>
        <taxon>Perkinsus</taxon>
    </lineage>
</organism>
<dbReference type="PROSITE" id="PS50297">
    <property type="entry name" value="ANK_REP_REGION"/>
    <property type="match status" value="4"/>
</dbReference>
<evidence type="ECO:0000256" key="2">
    <source>
        <dbReference type="ARBA" id="ARBA00023043"/>
    </source>
</evidence>
<protein>
    <recommendedName>
        <fullName evidence="9">Ankyrin Repeat Protein</fullName>
    </recommendedName>
</protein>
<feature type="repeat" description="ANK" evidence="3">
    <location>
        <begin position="78"/>
        <end position="110"/>
    </location>
</feature>
<feature type="repeat" description="ANK" evidence="3">
    <location>
        <begin position="185"/>
        <end position="225"/>
    </location>
</feature>
<dbReference type="EMBL" id="JABANP010000005">
    <property type="protein sequence ID" value="KAF4697140.1"/>
    <property type="molecule type" value="Genomic_DNA"/>
</dbReference>
<dbReference type="SMART" id="SM00248">
    <property type="entry name" value="ANK"/>
    <property type="match status" value="5"/>
</dbReference>
<dbReference type="Gene3D" id="1.25.40.20">
    <property type="entry name" value="Ankyrin repeat-containing domain"/>
    <property type="match status" value="2"/>
</dbReference>
<dbReference type="InterPro" id="IPR036770">
    <property type="entry name" value="Ankyrin_rpt-contain_sf"/>
</dbReference>
<dbReference type="GO" id="GO:0005634">
    <property type="term" value="C:nucleus"/>
    <property type="evidence" value="ECO:0007669"/>
    <property type="project" value="TreeGrafter"/>
</dbReference>
<dbReference type="InterPro" id="IPR002110">
    <property type="entry name" value="Ankyrin_rpt"/>
</dbReference>
<evidence type="ECO:0008006" key="9">
    <source>
        <dbReference type="Google" id="ProtNLM"/>
    </source>
</evidence>
<dbReference type="EMBL" id="JABANN010000123">
    <property type="protein sequence ID" value="KAF4670302.1"/>
    <property type="molecule type" value="Genomic_DNA"/>
</dbReference>
<dbReference type="Pfam" id="PF12796">
    <property type="entry name" value="Ank_2"/>
    <property type="match status" value="2"/>
</dbReference>
<dbReference type="SUPFAM" id="SSF48403">
    <property type="entry name" value="Ankyrin repeat"/>
    <property type="match status" value="1"/>
</dbReference>
<dbReference type="Proteomes" id="UP000570595">
    <property type="component" value="Unassembled WGS sequence"/>
</dbReference>